<dbReference type="Gene3D" id="3.40.50.2300">
    <property type="match status" value="2"/>
</dbReference>
<dbReference type="SUPFAM" id="SSF47384">
    <property type="entry name" value="Homodimeric domain of signal transducing histidine kinase"/>
    <property type="match status" value="1"/>
</dbReference>
<dbReference type="SUPFAM" id="SSF55874">
    <property type="entry name" value="ATPase domain of HSP90 chaperone/DNA topoisomerase II/histidine kinase"/>
    <property type="match status" value="1"/>
</dbReference>
<gene>
    <name evidence="16" type="ORF">KFL_002050150</name>
</gene>
<evidence type="ECO:0000256" key="5">
    <source>
        <dbReference type="ARBA" id="ARBA00022741"/>
    </source>
</evidence>
<dbReference type="InterPro" id="IPR003660">
    <property type="entry name" value="HAMP_dom"/>
</dbReference>
<dbReference type="OMA" id="VECAMKE"/>
<dbReference type="Gene3D" id="3.30.565.10">
    <property type="entry name" value="Histidine kinase-like ATPase, C-terminal domain"/>
    <property type="match status" value="1"/>
</dbReference>
<feature type="domain" description="HAMP" evidence="15">
    <location>
        <begin position="470"/>
        <end position="525"/>
    </location>
</feature>
<dbReference type="Pfam" id="PF00672">
    <property type="entry name" value="HAMP"/>
    <property type="match status" value="1"/>
</dbReference>
<dbReference type="GO" id="GO:0000155">
    <property type="term" value="F:phosphorelay sensor kinase activity"/>
    <property type="evidence" value="ECO:0007669"/>
    <property type="project" value="InterPro"/>
</dbReference>
<dbReference type="InterPro" id="IPR011006">
    <property type="entry name" value="CheY-like_superfamily"/>
</dbReference>
<feature type="domain" description="Response regulatory" evidence="14">
    <location>
        <begin position="827"/>
        <end position="951"/>
    </location>
</feature>
<evidence type="ECO:0000256" key="12">
    <source>
        <dbReference type="SAM" id="Phobius"/>
    </source>
</evidence>
<dbReference type="CDD" id="cd17546">
    <property type="entry name" value="REC_hyHK_CKI1_RcsC-like"/>
    <property type="match status" value="1"/>
</dbReference>
<dbReference type="Pfam" id="PF00072">
    <property type="entry name" value="Response_reg"/>
    <property type="match status" value="2"/>
</dbReference>
<dbReference type="PANTHER" id="PTHR45339">
    <property type="entry name" value="HYBRID SIGNAL TRANSDUCTION HISTIDINE KINASE J"/>
    <property type="match status" value="1"/>
</dbReference>
<dbReference type="AlphaFoldDB" id="A0A1Y1I492"/>
<dbReference type="SMART" id="SM00304">
    <property type="entry name" value="HAMP"/>
    <property type="match status" value="1"/>
</dbReference>
<feature type="modified residue" description="4-aspartylphosphate" evidence="9">
    <location>
        <position position="1026"/>
    </location>
</feature>
<feature type="transmembrane region" description="Helical" evidence="12">
    <location>
        <begin position="449"/>
        <end position="468"/>
    </location>
</feature>
<dbReference type="InterPro" id="IPR005467">
    <property type="entry name" value="His_kinase_dom"/>
</dbReference>
<evidence type="ECO:0000256" key="1">
    <source>
        <dbReference type="ARBA" id="ARBA00000085"/>
    </source>
</evidence>
<feature type="transmembrane region" description="Helical" evidence="12">
    <location>
        <begin position="166"/>
        <end position="191"/>
    </location>
</feature>
<feature type="modified residue" description="4-aspartylphosphate" evidence="9">
    <location>
        <position position="881"/>
    </location>
</feature>
<evidence type="ECO:0000256" key="8">
    <source>
        <dbReference type="ARBA" id="ARBA00023012"/>
    </source>
</evidence>
<feature type="compositionally biased region" description="Polar residues" evidence="11">
    <location>
        <begin position="45"/>
        <end position="58"/>
    </location>
</feature>
<evidence type="ECO:0000256" key="9">
    <source>
        <dbReference type="PROSITE-ProRule" id="PRU00169"/>
    </source>
</evidence>
<dbReference type="EMBL" id="DF237154">
    <property type="protein sequence ID" value="GAQ84772.1"/>
    <property type="molecule type" value="Genomic_DNA"/>
</dbReference>
<name>A0A1Y1I492_KLENI</name>
<comment type="catalytic activity">
    <reaction evidence="1">
        <text>ATP + protein L-histidine = ADP + protein N-phospho-L-histidine.</text>
        <dbReference type="EC" id="2.7.13.3"/>
    </reaction>
</comment>
<keyword evidence="7" id="KW-0067">ATP-binding</keyword>
<dbReference type="Gene3D" id="6.10.340.10">
    <property type="match status" value="1"/>
</dbReference>
<keyword evidence="6 16" id="KW-0418">Kinase</keyword>
<dbReference type="SUPFAM" id="SSF158472">
    <property type="entry name" value="HAMP domain-like"/>
    <property type="match status" value="1"/>
</dbReference>
<dbReference type="GO" id="GO:0016020">
    <property type="term" value="C:membrane"/>
    <property type="evidence" value="ECO:0007669"/>
    <property type="project" value="InterPro"/>
</dbReference>
<feature type="transmembrane region" description="Helical" evidence="12">
    <location>
        <begin position="313"/>
        <end position="334"/>
    </location>
</feature>
<evidence type="ECO:0000256" key="4">
    <source>
        <dbReference type="ARBA" id="ARBA00022679"/>
    </source>
</evidence>
<feature type="compositionally biased region" description="Basic and acidic residues" evidence="11">
    <location>
        <begin position="99"/>
        <end position="119"/>
    </location>
</feature>
<dbReference type="OrthoDB" id="10266508at2759"/>
<organism evidence="16 17">
    <name type="scientific">Klebsormidium nitens</name>
    <name type="common">Green alga</name>
    <name type="synonym">Ulothrix nitens</name>
    <dbReference type="NCBI Taxonomy" id="105231"/>
    <lineage>
        <taxon>Eukaryota</taxon>
        <taxon>Viridiplantae</taxon>
        <taxon>Streptophyta</taxon>
        <taxon>Klebsormidiophyceae</taxon>
        <taxon>Klebsormidiales</taxon>
        <taxon>Klebsormidiaceae</taxon>
        <taxon>Klebsormidium</taxon>
    </lineage>
</organism>
<dbReference type="PROSITE" id="PS50110">
    <property type="entry name" value="RESPONSE_REGULATORY"/>
    <property type="match status" value="2"/>
</dbReference>
<reference evidence="16 17" key="1">
    <citation type="journal article" date="2014" name="Nat. Commun.">
        <title>Klebsormidium flaccidum genome reveals primary factors for plant terrestrial adaptation.</title>
        <authorList>
            <person name="Hori K."/>
            <person name="Maruyama F."/>
            <person name="Fujisawa T."/>
            <person name="Togashi T."/>
            <person name="Yamamoto N."/>
            <person name="Seo M."/>
            <person name="Sato S."/>
            <person name="Yamada T."/>
            <person name="Mori H."/>
            <person name="Tajima N."/>
            <person name="Moriyama T."/>
            <person name="Ikeuchi M."/>
            <person name="Watanabe M."/>
            <person name="Wada H."/>
            <person name="Kobayashi K."/>
            <person name="Saito M."/>
            <person name="Masuda T."/>
            <person name="Sasaki-Sekimoto Y."/>
            <person name="Mashiguchi K."/>
            <person name="Awai K."/>
            <person name="Shimojima M."/>
            <person name="Masuda S."/>
            <person name="Iwai M."/>
            <person name="Nobusawa T."/>
            <person name="Narise T."/>
            <person name="Kondo S."/>
            <person name="Saito H."/>
            <person name="Sato R."/>
            <person name="Murakawa M."/>
            <person name="Ihara Y."/>
            <person name="Oshima-Yamada Y."/>
            <person name="Ohtaka K."/>
            <person name="Satoh M."/>
            <person name="Sonobe K."/>
            <person name="Ishii M."/>
            <person name="Ohtani R."/>
            <person name="Kanamori-Sato M."/>
            <person name="Honoki R."/>
            <person name="Miyazaki D."/>
            <person name="Mochizuki H."/>
            <person name="Umetsu J."/>
            <person name="Higashi K."/>
            <person name="Shibata D."/>
            <person name="Kamiya Y."/>
            <person name="Sato N."/>
            <person name="Nakamura Y."/>
            <person name="Tabata S."/>
            <person name="Ida S."/>
            <person name="Kurokawa K."/>
            <person name="Ohta H."/>
        </authorList>
    </citation>
    <scope>NUCLEOTIDE SEQUENCE [LARGE SCALE GENOMIC DNA]</scope>
    <source>
        <strain evidence="16 17">NIES-2285</strain>
    </source>
</reference>
<feature type="region of interest" description="Disordered" evidence="11">
    <location>
        <begin position="1"/>
        <end position="149"/>
    </location>
</feature>
<dbReference type="SMART" id="SM00448">
    <property type="entry name" value="REC"/>
    <property type="match status" value="2"/>
</dbReference>
<evidence type="ECO:0000259" key="13">
    <source>
        <dbReference type="PROSITE" id="PS50109"/>
    </source>
</evidence>
<feature type="domain" description="Response regulatory" evidence="14">
    <location>
        <begin position="977"/>
        <end position="1096"/>
    </location>
</feature>
<dbReference type="STRING" id="105231.A0A1Y1I492"/>
<dbReference type="SUPFAM" id="SSF52172">
    <property type="entry name" value="CheY-like"/>
    <property type="match status" value="2"/>
</dbReference>
<keyword evidence="17" id="KW-1185">Reference proteome</keyword>
<keyword evidence="12" id="KW-0472">Membrane</keyword>
<evidence type="ECO:0000313" key="16">
    <source>
        <dbReference type="EMBL" id="GAQ84772.1"/>
    </source>
</evidence>
<feature type="coiled-coil region" evidence="10">
    <location>
        <begin position="545"/>
        <end position="572"/>
    </location>
</feature>
<evidence type="ECO:0000256" key="10">
    <source>
        <dbReference type="SAM" id="Coils"/>
    </source>
</evidence>
<accession>A0A1Y1I492</accession>
<keyword evidence="12" id="KW-0812">Transmembrane</keyword>
<dbReference type="CDD" id="cd00082">
    <property type="entry name" value="HisKA"/>
    <property type="match status" value="1"/>
</dbReference>
<dbReference type="FunFam" id="1.10.287.130:FF:000002">
    <property type="entry name" value="Two-component osmosensing histidine kinase"/>
    <property type="match status" value="1"/>
</dbReference>
<dbReference type="InterPro" id="IPR003594">
    <property type="entry name" value="HATPase_dom"/>
</dbReference>
<feature type="compositionally biased region" description="Basic and acidic residues" evidence="11">
    <location>
        <begin position="1142"/>
        <end position="1167"/>
    </location>
</feature>
<dbReference type="CDD" id="cd06225">
    <property type="entry name" value="HAMP"/>
    <property type="match status" value="1"/>
</dbReference>
<evidence type="ECO:0000256" key="3">
    <source>
        <dbReference type="ARBA" id="ARBA00022553"/>
    </source>
</evidence>
<dbReference type="SMART" id="SM00388">
    <property type="entry name" value="HisKA"/>
    <property type="match status" value="1"/>
</dbReference>
<dbReference type="CDD" id="cd16922">
    <property type="entry name" value="HATPase_EvgS-ArcB-TorS-like"/>
    <property type="match status" value="1"/>
</dbReference>
<keyword evidence="8" id="KW-0902">Two-component regulatory system</keyword>
<evidence type="ECO:0000313" key="17">
    <source>
        <dbReference type="Proteomes" id="UP000054558"/>
    </source>
</evidence>
<dbReference type="Proteomes" id="UP000054558">
    <property type="component" value="Unassembled WGS sequence"/>
</dbReference>
<evidence type="ECO:0000256" key="11">
    <source>
        <dbReference type="SAM" id="MobiDB-lite"/>
    </source>
</evidence>
<dbReference type="InterPro" id="IPR001789">
    <property type="entry name" value="Sig_transdc_resp-reg_receiver"/>
</dbReference>
<dbReference type="InterPro" id="IPR003661">
    <property type="entry name" value="HisK_dim/P_dom"/>
</dbReference>
<dbReference type="InterPro" id="IPR004358">
    <property type="entry name" value="Sig_transdc_His_kin-like_C"/>
</dbReference>
<feature type="compositionally biased region" description="Polar residues" evidence="11">
    <location>
        <begin position="10"/>
        <end position="33"/>
    </location>
</feature>
<keyword evidence="4" id="KW-0808">Transferase</keyword>
<dbReference type="FunFam" id="3.30.565.10:FF:000010">
    <property type="entry name" value="Sensor histidine kinase RcsC"/>
    <property type="match status" value="1"/>
</dbReference>
<dbReference type="PROSITE" id="PS50885">
    <property type="entry name" value="HAMP"/>
    <property type="match status" value="1"/>
</dbReference>
<dbReference type="Pfam" id="PF00512">
    <property type="entry name" value="HisKA"/>
    <property type="match status" value="1"/>
</dbReference>
<proteinExistence type="predicted"/>
<dbReference type="InterPro" id="IPR036097">
    <property type="entry name" value="HisK_dim/P_sf"/>
</dbReference>
<feature type="domain" description="Histidine kinase" evidence="13">
    <location>
        <begin position="579"/>
        <end position="807"/>
    </location>
</feature>
<dbReference type="PANTHER" id="PTHR45339:SF5">
    <property type="entry name" value="HISTIDINE KINASE"/>
    <property type="match status" value="1"/>
</dbReference>
<keyword evidence="12" id="KW-1133">Transmembrane helix</keyword>
<sequence length="1193" mass="128230">MALEEATADSAGSPTEPSVNLESGQTFVMQTDVQLEMPNLRRGQRTSATTPKEMSSAQPAGARSGADAEAHSFPVRPRPRLALFPSRLSRETPASPASDEEHPSDDPQARGSWHQESRSPRASAPESERGTRARRSWTRGGAMSTAAPGVSLDLGTKRKKRVPFSIALQLTLFVAVLVVVSSGSMALVLWLNSQKVIDSEIERRLTTVVTLRQQEVLHYFASEADNLNLIATRVLINALLLRHNSGDTLGSSDVQVGVNDLRTAASVLPDVRSIVIYDANRTALLRTSNATAADAILDDVTPFSLPVNSSRGLVLTASAPIIFPVGSGVVIGYVHVTLDAKKFHDLVLDGVGLQSTGEVLLGVVDPGTGALRLVLPPSRDPLAPHVQPWQSDRALEKAILNKTGFQNEKDYRGKVVAAAYAPLGILEWGIVAKIDASEAYGAIHHMRTIILATVPCVLALGICASYLLSRIFTAPITKLDKVARALADGDLSARAKGASWEMHDEIGGLRNTFNEMAEQMAKLYSTLESRIEERTRDLMWANADLAAEIESRQSAQAELVNAKDEAVSANKIKSNFLANMSHEIRTPLNGIINCTELCLETHVDAEQQEYLELVKFSAEHLLNVINDILDFSKIEAEKLELERVGFSLRDQLEAATTVLAVRACRRNVEIIVDVPPDVPDNLMGDPGRLFQILVNLIGNAIKFTPAPGVDHGEVLVSIILDSISGDGQQIGLKFSVKDTGIGIPLEKQSLLFRPFSQVDSSTTRVYGGTGLGLVISAKLAASMAGSMWVESHEGQGSNFLFTAVFQLSDTPPAKRSAAMLEALQKLPVLIVDDNVTSGRILGGMTASWGMSPTVVTSGPAGIEALHSAAKGGRAFRLVLADVCMPGMGGLDMVADVREKAPVLLAKTAVVALTLALSAAEHAERMRELQVQGHCAKPIKEDSLLRAVHAAIGQTGSTGLTPPARKAPRGSPLRGSLHVLVTEDNAVNQKVATALLTKWGHTLKLAGNGREAVDMVEKEPFDLILMDVQMPVMDGFAATAAIRAWELRLQRRPTPIVAMTAHAMSGDAERCLALGMDAYISKPLNAEKLHSMIKEMARARLDQAEAAALVSPVALLTPTALLQKEATRTRRSQSPGPPRSRVSPRDMVRKLRKSSLDEKLLSRQRRSEPGAPAISEMADLEMGGCPPKPRSMPS</sequence>
<evidence type="ECO:0000256" key="7">
    <source>
        <dbReference type="ARBA" id="ARBA00022840"/>
    </source>
</evidence>
<feature type="region of interest" description="Disordered" evidence="11">
    <location>
        <begin position="1122"/>
        <end position="1193"/>
    </location>
</feature>
<protein>
    <recommendedName>
        <fullName evidence="2">histidine kinase</fullName>
        <ecNumber evidence="2">2.7.13.3</ecNumber>
    </recommendedName>
</protein>
<keyword evidence="10" id="KW-0175">Coiled coil</keyword>
<dbReference type="Pfam" id="PF02518">
    <property type="entry name" value="HATPase_c"/>
    <property type="match status" value="1"/>
</dbReference>
<evidence type="ECO:0000259" key="15">
    <source>
        <dbReference type="PROSITE" id="PS50885"/>
    </source>
</evidence>
<dbReference type="PROSITE" id="PS50109">
    <property type="entry name" value="HIS_KIN"/>
    <property type="match status" value="1"/>
</dbReference>
<evidence type="ECO:0000259" key="14">
    <source>
        <dbReference type="PROSITE" id="PS50110"/>
    </source>
</evidence>
<dbReference type="PRINTS" id="PR00344">
    <property type="entry name" value="BCTRLSENSOR"/>
</dbReference>
<dbReference type="EC" id="2.7.13.3" evidence="2"/>
<dbReference type="GO" id="GO:0005524">
    <property type="term" value="F:ATP binding"/>
    <property type="evidence" value="ECO:0007669"/>
    <property type="project" value="UniProtKB-KW"/>
</dbReference>
<keyword evidence="5" id="KW-0547">Nucleotide-binding</keyword>
<dbReference type="SMART" id="SM00387">
    <property type="entry name" value="HATPase_c"/>
    <property type="match status" value="1"/>
</dbReference>
<dbReference type="InterPro" id="IPR036890">
    <property type="entry name" value="HATPase_C_sf"/>
</dbReference>
<dbReference type="Gene3D" id="1.10.287.130">
    <property type="match status" value="1"/>
</dbReference>
<evidence type="ECO:0000256" key="6">
    <source>
        <dbReference type="ARBA" id="ARBA00022777"/>
    </source>
</evidence>
<keyword evidence="3 9" id="KW-0597">Phosphoprotein</keyword>
<evidence type="ECO:0000256" key="2">
    <source>
        <dbReference type="ARBA" id="ARBA00012438"/>
    </source>
</evidence>